<accession>A0AAW2TSP2</accession>
<organism evidence="4">
    <name type="scientific">Sesamum latifolium</name>
    <dbReference type="NCBI Taxonomy" id="2727402"/>
    <lineage>
        <taxon>Eukaryota</taxon>
        <taxon>Viridiplantae</taxon>
        <taxon>Streptophyta</taxon>
        <taxon>Embryophyta</taxon>
        <taxon>Tracheophyta</taxon>
        <taxon>Spermatophyta</taxon>
        <taxon>Magnoliopsida</taxon>
        <taxon>eudicotyledons</taxon>
        <taxon>Gunneridae</taxon>
        <taxon>Pentapetalae</taxon>
        <taxon>asterids</taxon>
        <taxon>lamiids</taxon>
        <taxon>Lamiales</taxon>
        <taxon>Pedaliaceae</taxon>
        <taxon>Sesamum</taxon>
    </lineage>
</organism>
<reference evidence="4" key="2">
    <citation type="journal article" date="2024" name="Plant">
        <title>Genomic evolution and insights into agronomic trait innovations of Sesamum species.</title>
        <authorList>
            <person name="Miao H."/>
            <person name="Wang L."/>
            <person name="Qu L."/>
            <person name="Liu H."/>
            <person name="Sun Y."/>
            <person name="Le M."/>
            <person name="Wang Q."/>
            <person name="Wei S."/>
            <person name="Zheng Y."/>
            <person name="Lin W."/>
            <person name="Duan Y."/>
            <person name="Cao H."/>
            <person name="Xiong S."/>
            <person name="Wang X."/>
            <person name="Wei L."/>
            <person name="Li C."/>
            <person name="Ma Q."/>
            <person name="Ju M."/>
            <person name="Zhao R."/>
            <person name="Li G."/>
            <person name="Mu C."/>
            <person name="Tian Q."/>
            <person name="Mei H."/>
            <person name="Zhang T."/>
            <person name="Gao T."/>
            <person name="Zhang H."/>
        </authorList>
    </citation>
    <scope>NUCLEOTIDE SEQUENCE</scope>
    <source>
        <strain evidence="4">KEN1</strain>
    </source>
</reference>
<evidence type="ECO:0000256" key="1">
    <source>
        <dbReference type="ARBA" id="ARBA00009861"/>
    </source>
</evidence>
<dbReference type="EMBL" id="JACGWN010000014">
    <property type="protein sequence ID" value="KAL0406636.1"/>
    <property type="molecule type" value="Genomic_DNA"/>
</dbReference>
<reference evidence="4" key="1">
    <citation type="submission" date="2020-06" db="EMBL/GenBank/DDBJ databases">
        <authorList>
            <person name="Li T."/>
            <person name="Hu X."/>
            <person name="Zhang T."/>
            <person name="Song X."/>
            <person name="Zhang H."/>
            <person name="Dai N."/>
            <person name="Sheng W."/>
            <person name="Hou X."/>
            <person name="Wei L."/>
        </authorList>
    </citation>
    <scope>NUCLEOTIDE SEQUENCE</scope>
    <source>
        <strain evidence="4">KEN1</strain>
        <tissue evidence="4">Leaf</tissue>
    </source>
</reference>
<dbReference type="InterPro" id="IPR023213">
    <property type="entry name" value="CAT-like_dom_sf"/>
</dbReference>
<gene>
    <name evidence="4" type="ORF">Slati_3977500</name>
</gene>
<keyword evidence="2" id="KW-0808">Transferase</keyword>
<keyword evidence="3" id="KW-0012">Acyltransferase</keyword>
<dbReference type="AlphaFoldDB" id="A0AAW2TSP2"/>
<protein>
    <submittedName>
        <fullName evidence="4">Stemmadenine O-acetyltransferase</fullName>
    </submittedName>
</protein>
<comment type="caution">
    <text evidence="4">The sequence shown here is derived from an EMBL/GenBank/DDBJ whole genome shotgun (WGS) entry which is preliminary data.</text>
</comment>
<dbReference type="PANTHER" id="PTHR31623">
    <property type="entry name" value="F21J9.9"/>
    <property type="match status" value="1"/>
</dbReference>
<evidence type="ECO:0000256" key="2">
    <source>
        <dbReference type="ARBA" id="ARBA00022679"/>
    </source>
</evidence>
<dbReference type="GO" id="GO:0016746">
    <property type="term" value="F:acyltransferase activity"/>
    <property type="evidence" value="ECO:0007669"/>
    <property type="project" value="UniProtKB-KW"/>
</dbReference>
<comment type="similarity">
    <text evidence="1">Belongs to the plant acyltransferase family.</text>
</comment>
<proteinExistence type="inferred from homology"/>
<dbReference type="PANTHER" id="PTHR31623:SF110">
    <property type="entry name" value="VINORINE SYNTHASE-LIKE"/>
    <property type="match status" value="1"/>
</dbReference>
<dbReference type="Pfam" id="PF02458">
    <property type="entry name" value="Transferase"/>
    <property type="match status" value="1"/>
</dbReference>
<name>A0AAW2TSP2_9LAMI</name>
<dbReference type="Gene3D" id="3.30.559.10">
    <property type="entry name" value="Chloramphenicol acetyltransferase-like domain"/>
    <property type="match status" value="1"/>
</dbReference>
<evidence type="ECO:0000256" key="3">
    <source>
        <dbReference type="ARBA" id="ARBA00023315"/>
    </source>
</evidence>
<sequence>MEKPSRVEAVSAFIWRHFIKAARSKDKLNGEERVFAAAHAVDIRPRASPPLPHQFFGNAVAQAMAMTTTAETEPDYYELAIKLRDGIKKIDADYVTRLEDGESFLKYRANNEENDPAFKDGRKTLEICGFTSWCRLPAYNVDYGWGKPVSVSTIALPYNNLIIFLGTKSGDGIEAWVQMLEEDMAIIEHSYHLLNKLDSTVKSQDG</sequence>
<evidence type="ECO:0000313" key="4">
    <source>
        <dbReference type="EMBL" id="KAL0406636.1"/>
    </source>
</evidence>